<dbReference type="AlphaFoldDB" id="A0AA37V8A1"/>
<dbReference type="RefSeq" id="WP_095663115.1">
    <property type="nucleotide sequence ID" value="NZ_BRXE01000221.1"/>
</dbReference>
<dbReference type="EMBL" id="BRXE01000221">
    <property type="protein sequence ID" value="GLB86929.1"/>
    <property type="molecule type" value="Genomic_DNA"/>
</dbReference>
<proteinExistence type="predicted"/>
<comment type="caution">
    <text evidence="1">The sequence shown here is derived from an EMBL/GenBank/DDBJ whole genome shotgun (WGS) entry which is preliminary data.</text>
</comment>
<accession>A0AA37V8A1</accession>
<reference evidence="1" key="1">
    <citation type="submission" date="2022-07" db="EMBL/GenBank/DDBJ databases">
        <title>Mycobacterium kiyosense sp. nov., scotochromogenic slow-glowing species isolated from respiratory specimens.</title>
        <authorList>
            <person name="Fukano H."/>
            <person name="Kazumi Y."/>
            <person name="Sakagami N."/>
            <person name="Ato M."/>
            <person name="Mitarai S."/>
            <person name="Hoshino Y."/>
        </authorList>
    </citation>
    <scope>NUCLEOTIDE SEQUENCE</scope>
    <source>
        <strain evidence="1">SRL2020-028</strain>
    </source>
</reference>
<evidence type="ECO:0000313" key="1">
    <source>
        <dbReference type="EMBL" id="GLB86929.1"/>
    </source>
</evidence>
<dbReference type="Proteomes" id="UP001165663">
    <property type="component" value="Unassembled WGS sequence"/>
</dbReference>
<organism evidence="1 2">
    <name type="scientific">Mycobacterium kiyosense</name>
    <dbReference type="NCBI Taxonomy" id="2871094"/>
    <lineage>
        <taxon>Bacteria</taxon>
        <taxon>Bacillati</taxon>
        <taxon>Actinomycetota</taxon>
        <taxon>Actinomycetes</taxon>
        <taxon>Mycobacteriales</taxon>
        <taxon>Mycobacteriaceae</taxon>
        <taxon>Mycobacterium</taxon>
    </lineage>
</organism>
<name>A0AA37V8A1_9MYCO</name>
<protein>
    <submittedName>
        <fullName evidence="1">Uncharacterized protein</fullName>
    </submittedName>
</protein>
<gene>
    <name evidence="1" type="ORF">SRL2020028_61850</name>
</gene>
<evidence type="ECO:0000313" key="2">
    <source>
        <dbReference type="Proteomes" id="UP001165663"/>
    </source>
</evidence>
<sequence length="86" mass="9187">MSQSDEQVTGMICGHCERAILEEVGEIAAYEKSMSLVDGAALPDAVAAKLLHRMVVSPWIKPYQSREALLGATAALRPGLSCWASV</sequence>